<name>A0A0P7C6M9_9BACT</name>
<sequence>MKKYCTLFFGLLLTQIVYAQQIDIQYQPAIGQSELTSEISIPAAPSGYSVWMPEGKPKGAVVFFHAEADSNSVFSMVPKANARELAVIFVSTANPFEFLFEATAMQELEAYIEDACQKHEIPTENLLFGGMSLEGTRALKMAVFSQSGDCRICIQPKAVMTCDSPLDMVRFWKEADKAWRLNINEIGANEGKWVSQYLAKKLGGKPEDVMHDYVNYSPYCYVAEHGGNARFFKDIAVRAYTEPDVHWWIENRGKDYYGMNAIDAAALINQLKIDGNKNAELVLTEDKGYRPDNSRHPHSWSIVDEEELLDWFLSLE</sequence>
<evidence type="ECO:0000313" key="3">
    <source>
        <dbReference type="Proteomes" id="UP000050454"/>
    </source>
</evidence>
<dbReference type="Gene3D" id="3.40.50.1820">
    <property type="entry name" value="alpha/beta hydrolase"/>
    <property type="match status" value="1"/>
</dbReference>
<evidence type="ECO:0000313" key="2">
    <source>
        <dbReference type="EMBL" id="KPM47992.1"/>
    </source>
</evidence>
<dbReference type="STRING" id="1605367.AFM12_12325"/>
<keyword evidence="3" id="KW-1185">Reference proteome</keyword>
<organism evidence="2 3">
    <name type="scientific">Jiulongibacter sediminis</name>
    <dbReference type="NCBI Taxonomy" id="1605367"/>
    <lineage>
        <taxon>Bacteria</taxon>
        <taxon>Pseudomonadati</taxon>
        <taxon>Bacteroidota</taxon>
        <taxon>Cytophagia</taxon>
        <taxon>Cytophagales</taxon>
        <taxon>Leadbetterellaceae</taxon>
        <taxon>Jiulongibacter</taxon>
    </lineage>
</organism>
<dbReference type="EMBL" id="LGTQ01000009">
    <property type="protein sequence ID" value="KPM47992.1"/>
    <property type="molecule type" value="Genomic_DNA"/>
</dbReference>
<evidence type="ECO:0008006" key="4">
    <source>
        <dbReference type="Google" id="ProtNLM"/>
    </source>
</evidence>
<dbReference type="AlphaFoldDB" id="A0A0P7C6M9"/>
<dbReference type="RefSeq" id="WP_055148631.1">
    <property type="nucleotide sequence ID" value="NZ_JXSZ01000009.1"/>
</dbReference>
<dbReference type="Proteomes" id="UP000050454">
    <property type="component" value="Unassembled WGS sequence"/>
</dbReference>
<gene>
    <name evidence="2" type="ORF">AFM12_12325</name>
</gene>
<evidence type="ECO:0000256" key="1">
    <source>
        <dbReference type="SAM" id="SignalP"/>
    </source>
</evidence>
<dbReference type="InterPro" id="IPR029058">
    <property type="entry name" value="AB_hydrolase_fold"/>
</dbReference>
<feature type="chain" id="PRO_5006136630" description="Alpha/beta hydrolase" evidence="1">
    <location>
        <begin position="20"/>
        <end position="316"/>
    </location>
</feature>
<dbReference type="OrthoDB" id="1095982at2"/>
<comment type="caution">
    <text evidence="2">The sequence shown here is derived from an EMBL/GenBank/DDBJ whole genome shotgun (WGS) entry which is preliminary data.</text>
</comment>
<protein>
    <recommendedName>
        <fullName evidence="4">Alpha/beta hydrolase</fullName>
    </recommendedName>
</protein>
<dbReference type="SUPFAM" id="SSF53474">
    <property type="entry name" value="alpha/beta-Hydrolases"/>
    <property type="match status" value="1"/>
</dbReference>
<feature type="signal peptide" evidence="1">
    <location>
        <begin position="1"/>
        <end position="19"/>
    </location>
</feature>
<reference evidence="2 3" key="1">
    <citation type="submission" date="2015-07" db="EMBL/GenBank/DDBJ databases">
        <title>The draft genome sequence of Leadbetterella sp. JN14-9.</title>
        <authorList>
            <person name="Liu Y."/>
            <person name="Du J."/>
            <person name="Shao Z."/>
        </authorList>
    </citation>
    <scope>NUCLEOTIDE SEQUENCE [LARGE SCALE GENOMIC DNA]</scope>
    <source>
        <strain evidence="2 3">JN14-9</strain>
    </source>
</reference>
<keyword evidence="1" id="KW-0732">Signal</keyword>
<accession>A0A0P7C6M9</accession>
<proteinExistence type="predicted"/>